<evidence type="ECO:0000256" key="13">
    <source>
        <dbReference type="ARBA" id="ARBA00023136"/>
    </source>
</evidence>
<dbReference type="Pfam" id="PF04109">
    <property type="entry name" value="ATG9"/>
    <property type="match status" value="1"/>
</dbReference>
<feature type="compositionally biased region" description="Acidic residues" evidence="20">
    <location>
        <begin position="213"/>
        <end position="225"/>
    </location>
</feature>
<feature type="compositionally biased region" description="Low complexity" evidence="20">
    <location>
        <begin position="291"/>
        <end position="307"/>
    </location>
</feature>
<dbReference type="GO" id="GO:0005789">
    <property type="term" value="C:endoplasmic reticulum membrane"/>
    <property type="evidence" value="ECO:0007669"/>
    <property type="project" value="UniProtKB-SubCell"/>
</dbReference>
<evidence type="ECO:0000256" key="11">
    <source>
        <dbReference type="ARBA" id="ARBA00023034"/>
    </source>
</evidence>
<protein>
    <recommendedName>
        <fullName evidence="6 19">Autophagy-related protein 9</fullName>
    </recommendedName>
</protein>
<dbReference type="GO" id="GO:0000139">
    <property type="term" value="C:Golgi membrane"/>
    <property type="evidence" value="ECO:0007669"/>
    <property type="project" value="UniProtKB-SubCell"/>
</dbReference>
<proteinExistence type="inferred from homology"/>
<feature type="transmembrane region" description="Helical" evidence="19">
    <location>
        <begin position="723"/>
        <end position="745"/>
    </location>
</feature>
<evidence type="ECO:0000256" key="16">
    <source>
        <dbReference type="ARBA" id="ARBA00024615"/>
    </source>
</evidence>
<accession>A0AAV0B9S5</accession>
<feature type="compositionally biased region" description="Low complexity" evidence="20">
    <location>
        <begin position="251"/>
        <end position="267"/>
    </location>
</feature>
<dbReference type="PANTHER" id="PTHR13038:SF10">
    <property type="entry name" value="AUTOPHAGY-RELATED PROTEIN 9"/>
    <property type="match status" value="1"/>
</dbReference>
<dbReference type="EMBL" id="CALTRL010004223">
    <property type="protein sequence ID" value="CAH7682667.1"/>
    <property type="molecule type" value="Genomic_DNA"/>
</dbReference>
<feature type="compositionally biased region" description="Polar residues" evidence="20">
    <location>
        <begin position="107"/>
        <end position="120"/>
    </location>
</feature>
<sequence length="1081" mass="122671">MDQSTTSNHHQRLESDSSPIKSEDPFRRSSTLSDNAHIAPTTTTGLLSSSSLIAQVGNYNHNQPKPTQGNSPSSRFALQGSHTFDDLNSSPSSINDDSRSILGILNPRSNSKSSTSNQDYGISIRRLINDDEGEEEEEEDEDDDDEQEDCRIRSSSTHVPSIPSPGSISQATISAPVAADGPPQSIMIDIEGSSNNYRFQSSSNQLFKQHQDGDDEVLENSEDDSSSPSPSLIRHQQHSSTNPRQVTQIVPSERSSSNNPSSLNPLRLSKRTFDPSNSMAKSLLQDHRRSTTLTTDSTINNTSNINNFRGGGGDRPTSILDRVRAAWRQERERYLSIQDRSIGYSPIRLDGPNEVNQTLDENDNSRWPSSGLSSREMAMWRWINVEDLDAFLQEVYGYYKGKGIWAIGLSRLCNLLTVGFVIGFSTFLMGCIDYSILRSSHHLEEVIVPRCVTRFSGLTLILFLGCGGFYLWKVFSFSQEIAKLWQMHEFFTELLEVSEADIQTIPWHGLVDKISSLKHQHPSTTAAAESRTPNLNLQSTQSVLQRKLDAHDVANQIMREKNYLIALFNKDVLDLRPPLPKWMIGNAFIAEKTLTKSLEWNLAYCLRDYLLDGRGQVRPEFLQSELRAHLAAGLRRRFVMMAIINAALAPFLFLYVLMYSFFRYFEEYHKNPSSIGSRSFTRLAQWKFRGYNELSHLFQSRLIRSYSISKRYVDQFPKTKTSILAKFVSFVAGSFAAVLIVLSLFDPDAFLHFEVTRDRSVLFYIGLFGSILAISRGMTPKLYEEQIDSPEVLMQQIVQMTHYLPRHWAGRLHSLEVYNEFGELFQLKMAIFLQELMGVVLTPFTLWQGFSDEKCEKIVDFFREFTVHVEGIGYVCSFAVFDFNRLMGNESSDPSQSSRTNNPLINQTNRQGQSSASPFNQPQPRVQSQDVTKMERSLLNFVAHHPNWEPFAIPARPPAATATTSLSTPLPVEPHPDERLLSFKRWDEISEGYKPWNFPAEDREELTSSLQPSLKDSLSYKKFNNLGSKGPMRTLTSSPAIDEESDTERQQDLVNEEVIKGERRTQDVEEEDDPFRVIKEK</sequence>
<name>A0AAV0B9S5_PHAPC</name>
<comment type="catalytic activity">
    <reaction evidence="16">
        <text>a 1,2-diacyl-sn-glycero-3-phosphoethanolamine(in) = a 1,2-diacyl-sn-glycero-3-phosphoethanolamine(out)</text>
        <dbReference type="Rhea" id="RHEA:38895"/>
        <dbReference type="ChEBI" id="CHEBI:64612"/>
    </reaction>
</comment>
<evidence type="ECO:0000313" key="22">
    <source>
        <dbReference type="Proteomes" id="UP001153365"/>
    </source>
</evidence>
<feature type="compositionally biased region" description="Polar residues" evidence="20">
    <location>
        <begin position="57"/>
        <end position="82"/>
    </location>
</feature>
<dbReference type="GO" id="GO:0030659">
    <property type="term" value="C:cytoplasmic vesicle membrane"/>
    <property type="evidence" value="ECO:0007669"/>
    <property type="project" value="UniProtKB-SubCell"/>
</dbReference>
<evidence type="ECO:0000256" key="6">
    <source>
        <dbReference type="ARBA" id="ARBA00018074"/>
    </source>
</evidence>
<feature type="compositionally biased region" description="Polar residues" evidence="20">
    <location>
        <begin position="238"/>
        <end position="250"/>
    </location>
</feature>
<evidence type="ECO:0000256" key="19">
    <source>
        <dbReference type="RuleBase" id="RU364027"/>
    </source>
</evidence>
<evidence type="ECO:0000256" key="14">
    <source>
        <dbReference type="ARBA" id="ARBA00023329"/>
    </source>
</evidence>
<keyword evidence="8 19" id="KW-0812">Transmembrane</keyword>
<keyword evidence="12 19" id="KW-0445">Lipid transport</keyword>
<keyword evidence="7 19" id="KW-0813">Transport</keyword>
<keyword evidence="22" id="KW-1185">Reference proteome</keyword>
<dbReference type="GO" id="GO:0061709">
    <property type="term" value="P:reticulophagy"/>
    <property type="evidence" value="ECO:0007669"/>
    <property type="project" value="TreeGrafter"/>
</dbReference>
<feature type="region of interest" description="Disordered" evidence="20">
    <location>
        <begin position="890"/>
        <end position="931"/>
    </location>
</feature>
<evidence type="ECO:0000256" key="9">
    <source>
        <dbReference type="ARBA" id="ARBA00022989"/>
    </source>
</evidence>
<evidence type="ECO:0000256" key="17">
    <source>
        <dbReference type="ARBA" id="ARBA00024621"/>
    </source>
</evidence>
<gene>
    <name evidence="21" type="ORF">PPACK8108_LOCUS15721</name>
</gene>
<feature type="compositionally biased region" description="Polar residues" evidence="20">
    <location>
        <begin position="153"/>
        <end position="169"/>
    </location>
</feature>
<dbReference type="GO" id="GO:0034497">
    <property type="term" value="P:protein localization to phagophore assembly site"/>
    <property type="evidence" value="ECO:0007669"/>
    <property type="project" value="TreeGrafter"/>
</dbReference>
<comment type="function">
    <text evidence="19">Phospholipid scramblase involved in autophagy. Cycles between the preautophagosomal structure/phagophore assembly site (PAS) and the cytoplasmic vesicle pool and supplies membrane for the growing autophagosome. Lipid scramblase activity plays a key role in preautophagosomal structure/phagophore assembly by distributing the phospholipids that arrive through ATG2 from the cytoplasmic to the luminal leaflet of the bilayer, thereby driving autophagosomal membrane expansion.</text>
</comment>
<dbReference type="GO" id="GO:0005776">
    <property type="term" value="C:autophagosome"/>
    <property type="evidence" value="ECO:0007669"/>
    <property type="project" value="TreeGrafter"/>
</dbReference>
<evidence type="ECO:0000256" key="18">
    <source>
        <dbReference type="ARBA" id="ARBA00024631"/>
    </source>
</evidence>
<evidence type="ECO:0000256" key="8">
    <source>
        <dbReference type="ARBA" id="ARBA00022692"/>
    </source>
</evidence>
<evidence type="ECO:0000256" key="15">
    <source>
        <dbReference type="ARBA" id="ARBA00024479"/>
    </source>
</evidence>
<keyword evidence="13 19" id="KW-0472">Membrane</keyword>
<feature type="compositionally biased region" description="Basic and acidic residues" evidence="20">
    <location>
        <begin position="1047"/>
        <end position="1067"/>
    </location>
</feature>
<dbReference type="GO" id="GO:0006869">
    <property type="term" value="P:lipid transport"/>
    <property type="evidence" value="ECO:0007669"/>
    <property type="project" value="UniProtKB-KW"/>
</dbReference>
<feature type="region of interest" description="Disordered" evidence="20">
    <location>
        <begin position="1025"/>
        <end position="1081"/>
    </location>
</feature>
<comment type="subcellular location">
    <subcellularLocation>
        <location evidence="1">Cytoplasmic vesicle membrane</location>
        <topology evidence="1">Multi-pass membrane protein</topology>
    </subcellularLocation>
    <subcellularLocation>
        <location evidence="2">Endoplasmic reticulum membrane</location>
        <topology evidence="2">Multi-pass membrane protein</topology>
    </subcellularLocation>
    <subcellularLocation>
        <location evidence="4">Golgi apparatus membrane</location>
        <topology evidence="4">Multi-pass membrane protein</topology>
    </subcellularLocation>
    <subcellularLocation>
        <location evidence="3 19">Preautophagosomal structure membrane</location>
        <topology evidence="3 19">Multi-pass membrane protein</topology>
    </subcellularLocation>
</comment>
<feature type="region of interest" description="Disordered" evidence="20">
    <location>
        <begin position="1"/>
        <end position="169"/>
    </location>
</feature>
<dbReference type="InterPro" id="IPR007241">
    <property type="entry name" value="Autophagy-rel_prot_9"/>
</dbReference>
<keyword evidence="10 19" id="KW-0072">Autophagy</keyword>
<evidence type="ECO:0000256" key="5">
    <source>
        <dbReference type="ARBA" id="ARBA00006185"/>
    </source>
</evidence>
<feature type="compositionally biased region" description="Low complexity" evidence="20">
    <location>
        <begin position="86"/>
        <end position="95"/>
    </location>
</feature>
<evidence type="ECO:0000313" key="21">
    <source>
        <dbReference type="EMBL" id="CAH7682667.1"/>
    </source>
</evidence>
<evidence type="ECO:0000256" key="20">
    <source>
        <dbReference type="SAM" id="MobiDB-lite"/>
    </source>
</evidence>
<dbReference type="GO" id="GO:0034727">
    <property type="term" value="P:piecemeal microautophagy of the nucleus"/>
    <property type="evidence" value="ECO:0007669"/>
    <property type="project" value="TreeGrafter"/>
</dbReference>
<keyword evidence="14" id="KW-0968">Cytoplasmic vesicle</keyword>
<evidence type="ECO:0000256" key="12">
    <source>
        <dbReference type="ARBA" id="ARBA00023055"/>
    </source>
</evidence>
<dbReference type="GO" id="GO:0000422">
    <property type="term" value="P:autophagy of mitochondrion"/>
    <property type="evidence" value="ECO:0007669"/>
    <property type="project" value="TreeGrafter"/>
</dbReference>
<comment type="caution">
    <text evidence="21">The sequence shown here is derived from an EMBL/GenBank/DDBJ whole genome shotgun (WGS) entry which is preliminary data.</text>
</comment>
<feature type="compositionally biased region" description="Low complexity" evidence="20">
    <location>
        <begin position="958"/>
        <end position="970"/>
    </location>
</feature>
<organism evidence="21 22">
    <name type="scientific">Phakopsora pachyrhizi</name>
    <name type="common">Asian soybean rust disease fungus</name>
    <dbReference type="NCBI Taxonomy" id="170000"/>
    <lineage>
        <taxon>Eukaryota</taxon>
        <taxon>Fungi</taxon>
        <taxon>Dikarya</taxon>
        <taxon>Basidiomycota</taxon>
        <taxon>Pucciniomycotina</taxon>
        <taxon>Pucciniomycetes</taxon>
        <taxon>Pucciniales</taxon>
        <taxon>Phakopsoraceae</taxon>
        <taxon>Phakopsora</taxon>
    </lineage>
</organism>
<feature type="compositionally biased region" description="Low complexity" evidence="20">
    <location>
        <begin position="41"/>
        <end position="52"/>
    </location>
</feature>
<dbReference type="Proteomes" id="UP001153365">
    <property type="component" value="Unassembled WGS sequence"/>
</dbReference>
<dbReference type="GO" id="GO:0034045">
    <property type="term" value="C:phagophore assembly site membrane"/>
    <property type="evidence" value="ECO:0007669"/>
    <property type="project" value="UniProtKB-SubCell"/>
</dbReference>
<feature type="transmembrane region" description="Helical" evidence="19">
    <location>
        <begin position="761"/>
        <end position="779"/>
    </location>
</feature>
<evidence type="ECO:0000256" key="7">
    <source>
        <dbReference type="ARBA" id="ARBA00022448"/>
    </source>
</evidence>
<evidence type="ECO:0000256" key="10">
    <source>
        <dbReference type="ARBA" id="ARBA00023006"/>
    </source>
</evidence>
<comment type="catalytic activity">
    <reaction evidence="18">
        <text>a 1,2-diacyl-sn-glycero-3-phosphocholine(in) = a 1,2-diacyl-sn-glycero-3-phosphocholine(out)</text>
        <dbReference type="Rhea" id="RHEA:38571"/>
        <dbReference type="ChEBI" id="CHEBI:57643"/>
    </reaction>
</comment>
<feature type="compositionally biased region" description="Acidic residues" evidence="20">
    <location>
        <begin position="130"/>
        <end position="148"/>
    </location>
</feature>
<feature type="transmembrane region" description="Helical" evidence="19">
    <location>
        <begin position="457"/>
        <end position="475"/>
    </location>
</feature>
<evidence type="ECO:0000256" key="1">
    <source>
        <dbReference type="ARBA" id="ARBA00004439"/>
    </source>
</evidence>
<comment type="catalytic activity">
    <reaction evidence="17">
        <text>a 1,2-diacyl-sn-glycero-3-phospho-(1D-myo-inositol-3-phosphate)(in) = a 1,2-diacyl-sn-glycero-3-phospho-(1D-myo-inositol-3-phosphate)(out)</text>
        <dbReference type="Rhea" id="RHEA:67920"/>
        <dbReference type="ChEBI" id="CHEBI:58088"/>
    </reaction>
</comment>
<keyword evidence="11" id="KW-0333">Golgi apparatus</keyword>
<dbReference type="PANTHER" id="PTHR13038">
    <property type="entry name" value="APG9 AUTOPHAGY 9"/>
    <property type="match status" value="1"/>
</dbReference>
<reference evidence="21" key="1">
    <citation type="submission" date="2022-06" db="EMBL/GenBank/DDBJ databases">
        <authorList>
            <consortium name="SYNGENTA / RWTH Aachen University"/>
        </authorList>
    </citation>
    <scope>NUCLEOTIDE SEQUENCE</scope>
</reference>
<feature type="region of interest" description="Disordered" evidence="20">
    <location>
        <begin position="953"/>
        <end position="973"/>
    </location>
</feature>
<feature type="region of interest" description="Disordered" evidence="20">
    <location>
        <begin position="206"/>
        <end position="315"/>
    </location>
</feature>
<evidence type="ECO:0000256" key="2">
    <source>
        <dbReference type="ARBA" id="ARBA00004477"/>
    </source>
</evidence>
<evidence type="ECO:0000256" key="3">
    <source>
        <dbReference type="ARBA" id="ARBA00004511"/>
    </source>
</evidence>
<comment type="catalytic activity">
    <reaction evidence="15">
        <text>a 1,2-diacyl-sn-glycero-3-phospho-L-serine(in) = a 1,2-diacyl-sn-glycero-3-phospho-L-serine(out)</text>
        <dbReference type="Rhea" id="RHEA:38663"/>
        <dbReference type="ChEBI" id="CHEBI:57262"/>
    </reaction>
</comment>
<evidence type="ECO:0000256" key="4">
    <source>
        <dbReference type="ARBA" id="ARBA00004653"/>
    </source>
</evidence>
<feature type="compositionally biased region" description="Basic and acidic residues" evidence="20">
    <location>
        <begin position="11"/>
        <end position="27"/>
    </location>
</feature>
<keyword evidence="9 19" id="KW-1133">Transmembrane helix</keyword>
<feature type="transmembrane region" description="Helical" evidence="19">
    <location>
        <begin position="638"/>
        <end position="662"/>
    </location>
</feature>
<comment type="similarity">
    <text evidence="5 19">Belongs to the ATG9 family.</text>
</comment>
<dbReference type="AlphaFoldDB" id="A0AAV0B9S5"/>
<feature type="transmembrane region" description="Helical" evidence="19">
    <location>
        <begin position="412"/>
        <end position="437"/>
    </location>
</feature>